<feature type="chain" id="PRO_5043561902" description="Thioredoxin-like fold domain-containing protein" evidence="1">
    <location>
        <begin position="20"/>
        <end position="224"/>
    </location>
</feature>
<dbReference type="InterPro" id="IPR036249">
    <property type="entry name" value="Thioredoxin-like_sf"/>
</dbReference>
<dbReference type="InterPro" id="IPR012336">
    <property type="entry name" value="Thioredoxin-like_fold"/>
</dbReference>
<dbReference type="Pfam" id="PF13462">
    <property type="entry name" value="Thioredoxin_4"/>
    <property type="match status" value="1"/>
</dbReference>
<evidence type="ECO:0000256" key="1">
    <source>
        <dbReference type="SAM" id="SignalP"/>
    </source>
</evidence>
<dbReference type="Proteomes" id="UP001497497">
    <property type="component" value="Unassembled WGS sequence"/>
</dbReference>
<dbReference type="PANTHER" id="PTHR33875">
    <property type="entry name" value="OS09G0542200 PROTEIN"/>
    <property type="match status" value="1"/>
</dbReference>
<proteinExistence type="predicted"/>
<dbReference type="SUPFAM" id="SSF52833">
    <property type="entry name" value="Thioredoxin-like"/>
    <property type="match status" value="1"/>
</dbReference>
<reference evidence="3 4" key="1">
    <citation type="submission" date="2024-04" db="EMBL/GenBank/DDBJ databases">
        <authorList>
            <consortium name="Genoscope - CEA"/>
            <person name="William W."/>
        </authorList>
    </citation>
    <scope>NUCLEOTIDE SEQUENCE [LARGE SCALE GENOMIC DNA]</scope>
</reference>
<feature type="signal peptide" evidence="1">
    <location>
        <begin position="1"/>
        <end position="19"/>
    </location>
</feature>
<dbReference type="EMBL" id="CAXITT010000021">
    <property type="protein sequence ID" value="CAL1527704.1"/>
    <property type="molecule type" value="Genomic_DNA"/>
</dbReference>
<accession>A0AAV2H207</accession>
<protein>
    <recommendedName>
        <fullName evidence="2">Thioredoxin-like fold domain-containing protein</fullName>
    </recommendedName>
</protein>
<evidence type="ECO:0000259" key="2">
    <source>
        <dbReference type="Pfam" id="PF13462"/>
    </source>
</evidence>
<gene>
    <name evidence="3" type="ORF">GSLYS_00001874001</name>
</gene>
<keyword evidence="4" id="KW-1185">Reference proteome</keyword>
<name>A0AAV2H207_LYMST</name>
<dbReference type="Gene3D" id="3.40.30.10">
    <property type="entry name" value="Glutaredoxin"/>
    <property type="match status" value="1"/>
</dbReference>
<organism evidence="3 4">
    <name type="scientific">Lymnaea stagnalis</name>
    <name type="common">Great pond snail</name>
    <name type="synonym">Helix stagnalis</name>
    <dbReference type="NCBI Taxonomy" id="6523"/>
    <lineage>
        <taxon>Eukaryota</taxon>
        <taxon>Metazoa</taxon>
        <taxon>Spiralia</taxon>
        <taxon>Lophotrochozoa</taxon>
        <taxon>Mollusca</taxon>
        <taxon>Gastropoda</taxon>
        <taxon>Heterobranchia</taxon>
        <taxon>Euthyneura</taxon>
        <taxon>Panpulmonata</taxon>
        <taxon>Hygrophila</taxon>
        <taxon>Lymnaeoidea</taxon>
        <taxon>Lymnaeidae</taxon>
        <taxon>Lymnaea</taxon>
    </lineage>
</organism>
<keyword evidence="1" id="KW-0732">Signal</keyword>
<sequence>MRTSLFTALVALVIAVTNAQLSIPTGELGLVYKDGRPCASVKLAAYVDLTCPDSQQAFPTLLQVADSFTGFQVQLRLYIFSLPYHRNSHLISKATRYLSELPANAATNATIFDWIKLIYDNIDSLTTTATANKTEVEVFALLTTLAQRLFPVTADQFKQGAYNADIDAATRLEWKYGCTRGVYGTPLFTVNDVFVEADPSWPASKWIALIKTVLPTGNQMRVGC</sequence>
<evidence type="ECO:0000313" key="4">
    <source>
        <dbReference type="Proteomes" id="UP001497497"/>
    </source>
</evidence>
<evidence type="ECO:0000313" key="3">
    <source>
        <dbReference type="EMBL" id="CAL1527704.1"/>
    </source>
</evidence>
<dbReference type="AlphaFoldDB" id="A0AAV2H207"/>
<dbReference type="PANTHER" id="PTHR33875:SF2">
    <property type="entry name" value="ACR183CP"/>
    <property type="match status" value="1"/>
</dbReference>
<comment type="caution">
    <text evidence="3">The sequence shown here is derived from an EMBL/GenBank/DDBJ whole genome shotgun (WGS) entry which is preliminary data.</text>
</comment>
<feature type="domain" description="Thioredoxin-like fold" evidence="2">
    <location>
        <begin position="35"/>
        <end position="201"/>
    </location>
</feature>